<reference evidence="2" key="2">
    <citation type="submission" date="2023-05" db="EMBL/GenBank/DDBJ databases">
        <authorList>
            <consortium name="Lawrence Berkeley National Laboratory"/>
            <person name="Steindorff A."/>
            <person name="Hensen N."/>
            <person name="Bonometti L."/>
            <person name="Westerberg I."/>
            <person name="Brannstrom I.O."/>
            <person name="Guillou S."/>
            <person name="Cros-Aarteil S."/>
            <person name="Calhoun S."/>
            <person name="Haridas S."/>
            <person name="Kuo A."/>
            <person name="Mondo S."/>
            <person name="Pangilinan J."/>
            <person name="Riley R."/>
            <person name="Labutti K."/>
            <person name="Andreopoulos B."/>
            <person name="Lipzen A."/>
            <person name="Chen C."/>
            <person name="Yanf M."/>
            <person name="Daum C."/>
            <person name="Ng V."/>
            <person name="Clum A."/>
            <person name="Ohm R."/>
            <person name="Martin F."/>
            <person name="Silar P."/>
            <person name="Natvig D."/>
            <person name="Lalanne C."/>
            <person name="Gautier V."/>
            <person name="Ament-Velasquez S.L."/>
            <person name="Kruys A."/>
            <person name="Hutchinson M.I."/>
            <person name="Powell A.J."/>
            <person name="Barry K."/>
            <person name="Miller A.N."/>
            <person name="Grigoriev I.V."/>
            <person name="Debuchy R."/>
            <person name="Gladieux P."/>
            <person name="Thoren M.H."/>
            <person name="Johannesson H."/>
        </authorList>
    </citation>
    <scope>NUCLEOTIDE SEQUENCE</scope>
    <source>
        <strain evidence="2">CBS 731.68</strain>
    </source>
</reference>
<feature type="transmembrane region" description="Helical" evidence="1">
    <location>
        <begin position="13"/>
        <end position="35"/>
    </location>
</feature>
<dbReference type="EMBL" id="MU853255">
    <property type="protein sequence ID" value="KAK4119003.1"/>
    <property type="molecule type" value="Genomic_DNA"/>
</dbReference>
<protein>
    <submittedName>
        <fullName evidence="2">Uncharacterized protein</fullName>
    </submittedName>
</protein>
<name>A0AAN6YZ69_9PEZI</name>
<feature type="transmembrane region" description="Helical" evidence="1">
    <location>
        <begin position="56"/>
        <end position="74"/>
    </location>
</feature>
<reference evidence="2" key="1">
    <citation type="journal article" date="2023" name="Mol. Phylogenet. Evol.">
        <title>Genome-scale phylogeny and comparative genomics of the fungal order Sordariales.</title>
        <authorList>
            <person name="Hensen N."/>
            <person name="Bonometti L."/>
            <person name="Westerberg I."/>
            <person name="Brannstrom I.O."/>
            <person name="Guillou S."/>
            <person name="Cros-Aarteil S."/>
            <person name="Calhoun S."/>
            <person name="Haridas S."/>
            <person name="Kuo A."/>
            <person name="Mondo S."/>
            <person name="Pangilinan J."/>
            <person name="Riley R."/>
            <person name="LaButti K."/>
            <person name="Andreopoulos B."/>
            <person name="Lipzen A."/>
            <person name="Chen C."/>
            <person name="Yan M."/>
            <person name="Daum C."/>
            <person name="Ng V."/>
            <person name="Clum A."/>
            <person name="Steindorff A."/>
            <person name="Ohm R.A."/>
            <person name="Martin F."/>
            <person name="Silar P."/>
            <person name="Natvig D.O."/>
            <person name="Lalanne C."/>
            <person name="Gautier V."/>
            <person name="Ament-Velasquez S.L."/>
            <person name="Kruys A."/>
            <person name="Hutchinson M.I."/>
            <person name="Powell A.J."/>
            <person name="Barry K."/>
            <person name="Miller A.N."/>
            <person name="Grigoriev I.V."/>
            <person name="Debuchy R."/>
            <person name="Gladieux P."/>
            <person name="Hiltunen Thoren M."/>
            <person name="Johannesson H."/>
        </authorList>
    </citation>
    <scope>NUCLEOTIDE SEQUENCE</scope>
    <source>
        <strain evidence="2">CBS 731.68</strain>
    </source>
</reference>
<dbReference type="Proteomes" id="UP001302602">
    <property type="component" value="Unassembled WGS sequence"/>
</dbReference>
<dbReference type="GeneID" id="87823576"/>
<proteinExistence type="predicted"/>
<comment type="caution">
    <text evidence="2">The sequence shown here is derived from an EMBL/GenBank/DDBJ whole genome shotgun (WGS) entry which is preliminary data.</text>
</comment>
<sequence length="80" mass="8887">MTHGSDSQFKLHLVPQLMLCHLVGLCLFEPVTVAVQQIPSVKSSRIKLRLADALPLLSNVTLLLTVPHLLLVHQNEAFDH</sequence>
<keyword evidence="1" id="KW-0472">Membrane</keyword>
<evidence type="ECO:0000313" key="3">
    <source>
        <dbReference type="Proteomes" id="UP001302602"/>
    </source>
</evidence>
<dbReference type="AlphaFoldDB" id="A0AAN6YZ69"/>
<gene>
    <name evidence="2" type="ORF">N657DRAFT_322380</name>
</gene>
<dbReference type="RefSeq" id="XP_062642776.1">
    <property type="nucleotide sequence ID" value="XM_062786807.1"/>
</dbReference>
<keyword evidence="3" id="KW-1185">Reference proteome</keyword>
<keyword evidence="1" id="KW-0812">Transmembrane</keyword>
<organism evidence="2 3">
    <name type="scientific">Parathielavia appendiculata</name>
    <dbReference type="NCBI Taxonomy" id="2587402"/>
    <lineage>
        <taxon>Eukaryota</taxon>
        <taxon>Fungi</taxon>
        <taxon>Dikarya</taxon>
        <taxon>Ascomycota</taxon>
        <taxon>Pezizomycotina</taxon>
        <taxon>Sordariomycetes</taxon>
        <taxon>Sordariomycetidae</taxon>
        <taxon>Sordariales</taxon>
        <taxon>Chaetomiaceae</taxon>
        <taxon>Parathielavia</taxon>
    </lineage>
</organism>
<evidence type="ECO:0000313" key="2">
    <source>
        <dbReference type="EMBL" id="KAK4119003.1"/>
    </source>
</evidence>
<evidence type="ECO:0000256" key="1">
    <source>
        <dbReference type="SAM" id="Phobius"/>
    </source>
</evidence>
<accession>A0AAN6YZ69</accession>
<keyword evidence="1" id="KW-1133">Transmembrane helix</keyword>